<gene>
    <name evidence="1" type="ORF">PHPALM_13788</name>
</gene>
<dbReference type="Proteomes" id="UP000237271">
    <property type="component" value="Unassembled WGS sequence"/>
</dbReference>
<evidence type="ECO:0000313" key="1">
    <source>
        <dbReference type="EMBL" id="POM69885.1"/>
    </source>
</evidence>
<comment type="caution">
    <text evidence="1">The sequence shown here is derived from an EMBL/GenBank/DDBJ whole genome shotgun (WGS) entry which is preliminary data.</text>
</comment>
<evidence type="ECO:0000313" key="2">
    <source>
        <dbReference type="Proteomes" id="UP000237271"/>
    </source>
</evidence>
<reference evidence="1 2" key="1">
    <citation type="journal article" date="2017" name="Genome Biol. Evol.">
        <title>Phytophthora megakarya and P. palmivora, closely related causal agents of cacao black pod rot, underwent increases in genome sizes and gene numbers by different mechanisms.</title>
        <authorList>
            <person name="Ali S.S."/>
            <person name="Shao J."/>
            <person name="Lary D.J."/>
            <person name="Kronmiller B."/>
            <person name="Shen D."/>
            <person name="Strem M.D."/>
            <person name="Amoako-Attah I."/>
            <person name="Akrofi A.Y."/>
            <person name="Begoude B.A."/>
            <person name="Ten Hoopen G.M."/>
            <person name="Coulibaly K."/>
            <person name="Kebe B.I."/>
            <person name="Melnick R.L."/>
            <person name="Guiltinan M.J."/>
            <person name="Tyler B.M."/>
            <person name="Meinhardt L.W."/>
            <person name="Bailey B.A."/>
        </authorList>
    </citation>
    <scope>NUCLEOTIDE SEQUENCE [LARGE SCALE GENOMIC DNA]</scope>
    <source>
        <strain evidence="2">sbr112.9</strain>
    </source>
</reference>
<dbReference type="OrthoDB" id="167591at2759"/>
<name>A0A2P4XWG5_9STRA</name>
<accession>A0A2P4XWG5</accession>
<dbReference type="AlphaFoldDB" id="A0A2P4XWG5"/>
<protein>
    <submittedName>
        <fullName evidence="1">Retrotransposon protein</fullName>
    </submittedName>
</protein>
<sequence length="223" mass="26096">MTTARRAQADGQTERQNLELEDALSRIAVMIGGYILEKFSVYEDVPIRRRKVSNPLTERMKELVYSESDGILAEFVKNFARERREVVVHAQDNLKHAQERQKEYYDRKHRQVVFKEGDLILFDTKNLPRKTVNKNTELETAKLADKKIGPFVIERMINANVMMLILPDTTKWLNPSFNKAVSIIPDNEAGEELYSEKLLMRRTRQRKREWLAKWHGSPEHEGA</sequence>
<keyword evidence="2" id="KW-1185">Reference proteome</keyword>
<dbReference type="EMBL" id="NCKW01007813">
    <property type="protein sequence ID" value="POM69885.1"/>
    <property type="molecule type" value="Genomic_DNA"/>
</dbReference>
<proteinExistence type="predicted"/>
<organism evidence="1 2">
    <name type="scientific">Phytophthora palmivora</name>
    <dbReference type="NCBI Taxonomy" id="4796"/>
    <lineage>
        <taxon>Eukaryota</taxon>
        <taxon>Sar</taxon>
        <taxon>Stramenopiles</taxon>
        <taxon>Oomycota</taxon>
        <taxon>Peronosporomycetes</taxon>
        <taxon>Peronosporales</taxon>
        <taxon>Peronosporaceae</taxon>
        <taxon>Phytophthora</taxon>
    </lineage>
</organism>